<evidence type="ECO:0000313" key="4">
    <source>
        <dbReference type="EMBL" id="GGF14968.1"/>
    </source>
</evidence>
<sequence>MAVSGLWVRIVTAAAGLTLTVGMATACGSGDSTVSAPSSSDAPTSSSAPASSSASSSAPSSGAASSDSSLPATAPQDTPAPSNFPGGAAPAPQGSKGAAYLAELKRQNVTIPNDPDNSIALSSAEFVCSERAKKSPASQIKTFVTAIVGSGTTDPTAAAATADKVIAAASSTYCK</sequence>
<dbReference type="Proteomes" id="UP000632454">
    <property type="component" value="Unassembled WGS sequence"/>
</dbReference>
<gene>
    <name evidence="4" type="ORF">GCM10007298_08820</name>
</gene>
<feature type="chain" id="PRO_5045754874" description="DUF732 domain-containing protein" evidence="2">
    <location>
        <begin position="27"/>
        <end position="175"/>
    </location>
</feature>
<proteinExistence type="predicted"/>
<evidence type="ECO:0000256" key="1">
    <source>
        <dbReference type="SAM" id="MobiDB-lite"/>
    </source>
</evidence>
<dbReference type="Pfam" id="PF05305">
    <property type="entry name" value="DUF732"/>
    <property type="match status" value="1"/>
</dbReference>
<keyword evidence="5" id="KW-1185">Reference proteome</keyword>
<feature type="signal peptide" evidence="2">
    <location>
        <begin position="1"/>
        <end position="26"/>
    </location>
</feature>
<protein>
    <recommendedName>
        <fullName evidence="3">DUF732 domain-containing protein</fullName>
    </recommendedName>
</protein>
<feature type="domain" description="DUF732" evidence="3">
    <location>
        <begin position="99"/>
        <end position="174"/>
    </location>
</feature>
<feature type="region of interest" description="Disordered" evidence="1">
    <location>
        <begin position="29"/>
        <end position="97"/>
    </location>
</feature>
<name>A0ABQ1UC01_9NOCA</name>
<organism evidence="4 5">
    <name type="scientific">Williamsia phyllosphaerae</name>
    <dbReference type="NCBI Taxonomy" id="885042"/>
    <lineage>
        <taxon>Bacteria</taxon>
        <taxon>Bacillati</taxon>
        <taxon>Actinomycetota</taxon>
        <taxon>Actinomycetes</taxon>
        <taxon>Mycobacteriales</taxon>
        <taxon>Nocardiaceae</taxon>
        <taxon>Williamsia</taxon>
    </lineage>
</organism>
<dbReference type="EMBL" id="BMCS01000001">
    <property type="protein sequence ID" value="GGF14968.1"/>
    <property type="molecule type" value="Genomic_DNA"/>
</dbReference>
<feature type="compositionally biased region" description="Low complexity" evidence="1">
    <location>
        <begin position="29"/>
        <end position="69"/>
    </location>
</feature>
<dbReference type="InterPro" id="IPR007969">
    <property type="entry name" value="DUF732"/>
</dbReference>
<comment type="caution">
    <text evidence="4">The sequence shown here is derived from an EMBL/GenBank/DDBJ whole genome shotgun (WGS) entry which is preliminary data.</text>
</comment>
<evidence type="ECO:0000313" key="5">
    <source>
        <dbReference type="Proteomes" id="UP000632454"/>
    </source>
</evidence>
<keyword evidence="2" id="KW-0732">Signal</keyword>
<reference evidence="5" key="1">
    <citation type="journal article" date="2019" name="Int. J. Syst. Evol. Microbiol.">
        <title>The Global Catalogue of Microorganisms (GCM) 10K type strain sequencing project: providing services to taxonomists for standard genome sequencing and annotation.</title>
        <authorList>
            <consortium name="The Broad Institute Genomics Platform"/>
            <consortium name="The Broad Institute Genome Sequencing Center for Infectious Disease"/>
            <person name="Wu L."/>
            <person name="Ma J."/>
        </authorList>
    </citation>
    <scope>NUCLEOTIDE SEQUENCE [LARGE SCALE GENOMIC DNA]</scope>
    <source>
        <strain evidence="5">CCM 7855</strain>
    </source>
</reference>
<evidence type="ECO:0000259" key="3">
    <source>
        <dbReference type="Pfam" id="PF05305"/>
    </source>
</evidence>
<evidence type="ECO:0000256" key="2">
    <source>
        <dbReference type="SAM" id="SignalP"/>
    </source>
</evidence>
<accession>A0ABQ1UC01</accession>